<organism evidence="2 3">
    <name type="scientific">Lojkania enalia</name>
    <dbReference type="NCBI Taxonomy" id="147567"/>
    <lineage>
        <taxon>Eukaryota</taxon>
        <taxon>Fungi</taxon>
        <taxon>Dikarya</taxon>
        <taxon>Ascomycota</taxon>
        <taxon>Pezizomycotina</taxon>
        <taxon>Dothideomycetes</taxon>
        <taxon>Pleosporomycetidae</taxon>
        <taxon>Pleosporales</taxon>
        <taxon>Pleosporales incertae sedis</taxon>
        <taxon>Lojkania</taxon>
    </lineage>
</organism>
<gene>
    <name evidence="2" type="ORF">CC78DRAFT_595439</name>
</gene>
<evidence type="ECO:0000313" key="3">
    <source>
        <dbReference type="Proteomes" id="UP000800093"/>
    </source>
</evidence>
<proteinExistence type="predicted"/>
<keyword evidence="3" id="KW-1185">Reference proteome</keyword>
<sequence length="300" mass="31814">MQGSLGRDPALEEKQVAATGSIPVVSGKEVVYPQFPEYVTANRDVRNLPQVVDSGATPATPAAESKTYIFGLKKRTIWVIAIAILVAIGALAGGIAGGLASRSTGTSAPATTPTTTSASATATAVKKSTFETISAPAPYPSSLSADNLIKNAEFNNGMQDWTLEIDNNPQLCWASADNPSGNSDDTETIARIYNDRDGIPCSMNQTVEGAGAGDYTLAFLYGTYWNSSAEAEPGYLVVQAGGASSGVMLFNVSYTTPGRYDGFVTAAYKITIYENDFLIEFRAWSERSVWDIAKVQLTKD</sequence>
<feature type="transmembrane region" description="Helical" evidence="1">
    <location>
        <begin position="76"/>
        <end position="100"/>
    </location>
</feature>
<evidence type="ECO:0000256" key="1">
    <source>
        <dbReference type="SAM" id="Phobius"/>
    </source>
</evidence>
<keyword evidence="1" id="KW-0812">Transmembrane</keyword>
<name>A0A9P4JYV1_9PLEO</name>
<dbReference type="Gene3D" id="2.60.120.260">
    <property type="entry name" value="Galactose-binding domain-like"/>
    <property type="match status" value="1"/>
</dbReference>
<reference evidence="3" key="1">
    <citation type="journal article" date="2020" name="Stud. Mycol.">
        <title>101 Dothideomycetes genomes: A test case for predicting lifestyles and emergence of pathogens.</title>
        <authorList>
            <person name="Haridas S."/>
            <person name="Albert R."/>
            <person name="Binder M."/>
            <person name="Bloem J."/>
            <person name="LaButti K."/>
            <person name="Salamov A."/>
            <person name="Andreopoulos B."/>
            <person name="Baker S."/>
            <person name="Barry K."/>
            <person name="Bills G."/>
            <person name="Bluhm B."/>
            <person name="Cannon C."/>
            <person name="Castanera R."/>
            <person name="Culley D."/>
            <person name="Daum C."/>
            <person name="Ezra D."/>
            <person name="Gonzalez J."/>
            <person name="Henrissat B."/>
            <person name="Kuo A."/>
            <person name="Liang C."/>
            <person name="Lipzen A."/>
            <person name="Lutzoni F."/>
            <person name="Magnuson J."/>
            <person name="Mondo S."/>
            <person name="Nolan M."/>
            <person name="Ohm R."/>
            <person name="Pangilinan J."/>
            <person name="Park H.-J."/>
            <person name="Ramirez L."/>
            <person name="Alfaro M."/>
            <person name="Sun H."/>
            <person name="Tritt A."/>
            <person name="Yoshinaga Y."/>
            <person name="Zwiers L.-H."/>
            <person name="Turgeon B."/>
            <person name="Goodwin S."/>
            <person name="Spatafora J."/>
            <person name="Crous P."/>
            <person name="Grigoriev I."/>
        </authorList>
    </citation>
    <scope>NUCLEOTIDE SEQUENCE [LARGE SCALE GENOMIC DNA]</scope>
    <source>
        <strain evidence="3">CBS 304.66</strain>
    </source>
</reference>
<dbReference type="OrthoDB" id="10595018at2759"/>
<keyword evidence="1" id="KW-1133">Transmembrane helix</keyword>
<dbReference type="AlphaFoldDB" id="A0A9P4JYV1"/>
<dbReference type="Proteomes" id="UP000800093">
    <property type="component" value="Unassembled WGS sequence"/>
</dbReference>
<keyword evidence="1" id="KW-0472">Membrane</keyword>
<comment type="caution">
    <text evidence="2">The sequence shown here is derived from an EMBL/GenBank/DDBJ whole genome shotgun (WGS) entry which is preliminary data.</text>
</comment>
<dbReference type="EMBL" id="ML986767">
    <property type="protein sequence ID" value="KAF2258365.1"/>
    <property type="molecule type" value="Genomic_DNA"/>
</dbReference>
<protein>
    <submittedName>
        <fullName evidence="2">Uncharacterized protein</fullName>
    </submittedName>
</protein>
<evidence type="ECO:0000313" key="2">
    <source>
        <dbReference type="EMBL" id="KAF2258365.1"/>
    </source>
</evidence>
<accession>A0A9P4JYV1</accession>